<protein>
    <recommendedName>
        <fullName evidence="5">Rhamnogalacturonan lyase domain-containing protein</fullName>
    </recommendedName>
</protein>
<dbReference type="EMBL" id="CP036526">
    <property type="protein sequence ID" value="QDT12206.1"/>
    <property type="molecule type" value="Genomic_DNA"/>
</dbReference>
<organism evidence="3 4">
    <name type="scientific">Stieleria marina</name>
    <dbReference type="NCBI Taxonomy" id="1930275"/>
    <lineage>
        <taxon>Bacteria</taxon>
        <taxon>Pseudomonadati</taxon>
        <taxon>Planctomycetota</taxon>
        <taxon>Planctomycetia</taxon>
        <taxon>Pirellulales</taxon>
        <taxon>Pirellulaceae</taxon>
        <taxon>Stieleria</taxon>
    </lineage>
</organism>
<feature type="chain" id="PRO_5021861879" description="Rhamnogalacturonan lyase domain-containing protein" evidence="2">
    <location>
        <begin position="20"/>
        <end position="273"/>
    </location>
</feature>
<evidence type="ECO:0000313" key="4">
    <source>
        <dbReference type="Proteomes" id="UP000319817"/>
    </source>
</evidence>
<keyword evidence="4" id="KW-1185">Reference proteome</keyword>
<feature type="signal peptide" evidence="2">
    <location>
        <begin position="1"/>
        <end position="19"/>
    </location>
</feature>
<dbReference type="AlphaFoldDB" id="A0A517NYK6"/>
<feature type="region of interest" description="Disordered" evidence="1">
    <location>
        <begin position="25"/>
        <end position="82"/>
    </location>
</feature>
<dbReference type="InterPro" id="IPR008972">
    <property type="entry name" value="Cupredoxin"/>
</dbReference>
<keyword evidence="2" id="KW-0732">Signal</keyword>
<accession>A0A517NYK6</accession>
<feature type="compositionally biased region" description="Low complexity" evidence="1">
    <location>
        <begin position="34"/>
        <end position="45"/>
    </location>
</feature>
<feature type="compositionally biased region" description="Polar residues" evidence="1">
    <location>
        <begin position="53"/>
        <end position="82"/>
    </location>
</feature>
<dbReference type="OrthoDB" id="9772097at2"/>
<dbReference type="InterPro" id="IPR008969">
    <property type="entry name" value="CarboxyPept-like_regulatory"/>
</dbReference>
<evidence type="ECO:0000256" key="2">
    <source>
        <dbReference type="SAM" id="SignalP"/>
    </source>
</evidence>
<evidence type="ECO:0000256" key="1">
    <source>
        <dbReference type="SAM" id="MobiDB-lite"/>
    </source>
</evidence>
<dbReference type="SUPFAM" id="SSF49503">
    <property type="entry name" value="Cupredoxins"/>
    <property type="match status" value="1"/>
</dbReference>
<proteinExistence type="predicted"/>
<reference evidence="3 4" key="1">
    <citation type="submission" date="2019-02" db="EMBL/GenBank/DDBJ databases">
        <title>Deep-cultivation of Planctomycetes and their phenomic and genomic characterization uncovers novel biology.</title>
        <authorList>
            <person name="Wiegand S."/>
            <person name="Jogler M."/>
            <person name="Boedeker C."/>
            <person name="Pinto D."/>
            <person name="Vollmers J."/>
            <person name="Rivas-Marin E."/>
            <person name="Kohn T."/>
            <person name="Peeters S.H."/>
            <person name="Heuer A."/>
            <person name="Rast P."/>
            <person name="Oberbeckmann S."/>
            <person name="Bunk B."/>
            <person name="Jeske O."/>
            <person name="Meyerdierks A."/>
            <person name="Storesund J.E."/>
            <person name="Kallscheuer N."/>
            <person name="Luecker S."/>
            <person name="Lage O.M."/>
            <person name="Pohl T."/>
            <person name="Merkel B.J."/>
            <person name="Hornburger P."/>
            <person name="Mueller R.-W."/>
            <person name="Bruemmer F."/>
            <person name="Labrenz M."/>
            <person name="Spormann A.M."/>
            <person name="Op den Camp H."/>
            <person name="Overmann J."/>
            <person name="Amann R."/>
            <person name="Jetten M.S.M."/>
            <person name="Mascher T."/>
            <person name="Medema M.H."/>
            <person name="Devos D.P."/>
            <person name="Kaster A.-K."/>
            <person name="Ovreas L."/>
            <person name="Rohde M."/>
            <person name="Galperin M.Y."/>
            <person name="Jogler C."/>
        </authorList>
    </citation>
    <scope>NUCLEOTIDE SEQUENCE [LARGE SCALE GENOMIC DNA]</scope>
    <source>
        <strain evidence="3 4">K23_9</strain>
    </source>
</reference>
<evidence type="ECO:0008006" key="5">
    <source>
        <dbReference type="Google" id="ProtNLM"/>
    </source>
</evidence>
<evidence type="ECO:0000313" key="3">
    <source>
        <dbReference type="EMBL" id="QDT12206.1"/>
    </source>
</evidence>
<dbReference type="Proteomes" id="UP000319817">
    <property type="component" value="Chromosome"/>
</dbReference>
<name>A0A517NYK6_9BACT</name>
<gene>
    <name evidence="3" type="ORF">K239x_42150</name>
</gene>
<dbReference type="Gene3D" id="2.60.40.1120">
    <property type="entry name" value="Carboxypeptidase-like, regulatory domain"/>
    <property type="match status" value="1"/>
</dbReference>
<sequence length="273" mass="29527" precursor="true">MRYRSYLVLLSLICLSSWGCESKNEATKSPLPVSAGGSQSSSDADGVLENDTDSAVSSKQSADTESGSSSTADLSGRITLNGQIPSPRKLSITKDVDTCGAIDTIADITGSEGGVANVVIEIKDVEGDNWTYNDPADGYVMRQKDCQFRPNLLVIPNGKDIKVYNDDPVGHNVNTGDWNKMQPAGPDPIVRPVEGKSPTKIGCNIHSWMEAWIYPVQNPFYAVSDEKGNFSITGIPPGKYRINIWHASLGRKNARMTLVAGKAATLDHEFDFK</sequence>
<dbReference type="SUPFAM" id="SSF49464">
    <property type="entry name" value="Carboxypeptidase regulatory domain-like"/>
    <property type="match status" value="1"/>
</dbReference>
<dbReference type="RefSeq" id="WP_145419924.1">
    <property type="nucleotide sequence ID" value="NZ_CP036526.1"/>
</dbReference>